<sequence length="104" mass="11399">MYDCQHDHYTDFSEPVFKDSAKLALAGSLIARSLPGQPQADAALAELEAFAQRLGYSVERNGSTARVADVSLVDALRLNACFGPHLLIDCDLRARRAVRQSHID</sequence>
<dbReference type="OrthoDB" id="8590112at2"/>
<dbReference type="EMBL" id="CP031337">
    <property type="protein sequence ID" value="AXK40509.1"/>
    <property type="molecule type" value="Genomic_DNA"/>
</dbReference>
<dbReference type="Proteomes" id="UP000254537">
    <property type="component" value="Chromosome"/>
</dbReference>
<gene>
    <name evidence="1" type="ORF">DWG20_14315</name>
</gene>
<organism evidence="1 2">
    <name type="scientific">Crenobacter cavernae</name>
    <dbReference type="NCBI Taxonomy" id="2290923"/>
    <lineage>
        <taxon>Bacteria</taxon>
        <taxon>Pseudomonadati</taxon>
        <taxon>Pseudomonadota</taxon>
        <taxon>Betaproteobacteria</taxon>
        <taxon>Neisseriales</taxon>
        <taxon>Neisseriaceae</taxon>
        <taxon>Crenobacter</taxon>
    </lineage>
</organism>
<protein>
    <submittedName>
        <fullName evidence="1">Uncharacterized protein</fullName>
    </submittedName>
</protein>
<evidence type="ECO:0000313" key="2">
    <source>
        <dbReference type="Proteomes" id="UP000254537"/>
    </source>
</evidence>
<dbReference type="AlphaFoldDB" id="A0A345Y9A7"/>
<accession>A0A345Y9A7</accession>
<name>A0A345Y9A7_9NEIS</name>
<reference evidence="1 2" key="1">
    <citation type="submission" date="2018-07" db="EMBL/GenBank/DDBJ databases">
        <title>Crenobacter cavernae sp. nov., isolated from a karst cave.</title>
        <authorList>
            <person name="Zhu H."/>
        </authorList>
    </citation>
    <scope>NUCLEOTIDE SEQUENCE [LARGE SCALE GENOMIC DNA]</scope>
    <source>
        <strain evidence="1 2">K1W11S-77</strain>
    </source>
</reference>
<proteinExistence type="predicted"/>
<dbReference type="RefSeq" id="WP_115434436.1">
    <property type="nucleotide sequence ID" value="NZ_CP031337.1"/>
</dbReference>
<dbReference type="KEGG" id="ccah:DWG20_14315"/>
<evidence type="ECO:0000313" key="1">
    <source>
        <dbReference type="EMBL" id="AXK40509.1"/>
    </source>
</evidence>